<dbReference type="GO" id="GO:0043525">
    <property type="term" value="P:positive regulation of neuron apoptotic process"/>
    <property type="evidence" value="ECO:0007669"/>
    <property type="project" value="TreeGrafter"/>
</dbReference>
<feature type="region of interest" description="Disordered" evidence="2">
    <location>
        <begin position="1"/>
        <end position="44"/>
    </location>
</feature>
<dbReference type="PROSITE" id="PS50208">
    <property type="entry name" value="CASPASE_P20"/>
    <property type="match status" value="1"/>
</dbReference>
<evidence type="ECO:0000256" key="2">
    <source>
        <dbReference type="SAM" id="MobiDB-lite"/>
    </source>
</evidence>
<evidence type="ECO:0000256" key="1">
    <source>
        <dbReference type="ARBA" id="ARBA00010134"/>
    </source>
</evidence>
<proteinExistence type="inferred from homology"/>
<reference evidence="4" key="1">
    <citation type="submission" date="2018-11" db="EMBL/GenBank/DDBJ databases">
        <authorList>
            <consortium name="Pathogen Informatics"/>
        </authorList>
    </citation>
    <scope>NUCLEOTIDE SEQUENCE</scope>
</reference>
<dbReference type="AlphaFoldDB" id="A0A448X1D0"/>
<dbReference type="InterPro" id="IPR002398">
    <property type="entry name" value="Pept_C14"/>
</dbReference>
<gene>
    <name evidence="4" type="ORF">PXEA_LOCUS18800</name>
</gene>
<dbReference type="Gene3D" id="3.40.50.1460">
    <property type="match status" value="1"/>
</dbReference>
<comment type="caution">
    <text evidence="4">The sequence shown here is derived from an EMBL/GenBank/DDBJ whole genome shotgun (WGS) entry which is preliminary data.</text>
</comment>
<dbReference type="GO" id="GO:0005737">
    <property type="term" value="C:cytoplasm"/>
    <property type="evidence" value="ECO:0007669"/>
    <property type="project" value="TreeGrafter"/>
</dbReference>
<dbReference type="InterPro" id="IPR016129">
    <property type="entry name" value="Caspase_his_AS"/>
</dbReference>
<dbReference type="PRINTS" id="PR00376">
    <property type="entry name" value="IL1BCENZYME"/>
</dbReference>
<dbReference type="PANTHER" id="PTHR10454:SF232">
    <property type="entry name" value="AT03047P-RELATED"/>
    <property type="match status" value="1"/>
</dbReference>
<comment type="similarity">
    <text evidence="1">Belongs to the peptidase C14A family.</text>
</comment>
<name>A0A448X1D0_9PLAT</name>
<dbReference type="GO" id="GO:0006915">
    <property type="term" value="P:apoptotic process"/>
    <property type="evidence" value="ECO:0007669"/>
    <property type="project" value="TreeGrafter"/>
</dbReference>
<dbReference type="InterPro" id="IPR015917">
    <property type="entry name" value="Pept_C14A"/>
</dbReference>
<dbReference type="InterPro" id="IPR029030">
    <property type="entry name" value="Caspase-like_dom_sf"/>
</dbReference>
<evidence type="ECO:0000313" key="4">
    <source>
        <dbReference type="EMBL" id="VEL25360.1"/>
    </source>
</evidence>
<dbReference type="GO" id="GO:0004197">
    <property type="term" value="F:cysteine-type endopeptidase activity"/>
    <property type="evidence" value="ECO:0007669"/>
    <property type="project" value="InterPro"/>
</dbReference>
<dbReference type="InterPro" id="IPR001309">
    <property type="entry name" value="Pept_C14_p20"/>
</dbReference>
<dbReference type="Pfam" id="PF00656">
    <property type="entry name" value="Peptidase_C14"/>
    <property type="match status" value="1"/>
</dbReference>
<accession>A0A448X1D0</accession>
<keyword evidence="5" id="KW-1185">Reference proteome</keyword>
<dbReference type="SUPFAM" id="SSF52129">
    <property type="entry name" value="Caspase-like"/>
    <property type="match status" value="1"/>
</dbReference>
<dbReference type="GO" id="GO:0006508">
    <property type="term" value="P:proteolysis"/>
    <property type="evidence" value="ECO:0007669"/>
    <property type="project" value="InterPro"/>
</dbReference>
<dbReference type="PANTHER" id="PTHR10454">
    <property type="entry name" value="CASPASE"/>
    <property type="match status" value="1"/>
</dbReference>
<dbReference type="SMART" id="SM00115">
    <property type="entry name" value="CASc"/>
    <property type="match status" value="1"/>
</dbReference>
<dbReference type="OrthoDB" id="6116485at2759"/>
<dbReference type="EMBL" id="CAAALY010073366">
    <property type="protein sequence ID" value="VEL25360.1"/>
    <property type="molecule type" value="Genomic_DNA"/>
</dbReference>
<protein>
    <recommendedName>
        <fullName evidence="3">Caspase family p20 domain-containing protein</fullName>
    </recommendedName>
</protein>
<organism evidence="4 5">
    <name type="scientific">Protopolystoma xenopodis</name>
    <dbReference type="NCBI Taxonomy" id="117903"/>
    <lineage>
        <taxon>Eukaryota</taxon>
        <taxon>Metazoa</taxon>
        <taxon>Spiralia</taxon>
        <taxon>Lophotrochozoa</taxon>
        <taxon>Platyhelminthes</taxon>
        <taxon>Monogenea</taxon>
        <taxon>Polyopisthocotylea</taxon>
        <taxon>Polystomatidea</taxon>
        <taxon>Polystomatidae</taxon>
        <taxon>Protopolystoma</taxon>
    </lineage>
</organism>
<feature type="domain" description="Caspase family p20" evidence="3">
    <location>
        <begin position="70"/>
        <end position="196"/>
    </location>
</feature>
<sequence>MQRLDIRETTESNKRSGFHSPVRTSSASAQVKATPNTESNSKEKSFNIVCSNNPSVRSPASYVYSTRNPKRGACLILCVENFEPALCLPPRPGAEIDTKNVYEAFDFLEFEVLLCSNPTAREMISAARKEIQKQCIASQSHKDDDCFVCIILSHGDDGGIIYARDGPVNLDQLVQPFHGDSCADLIGKPKLFFIQL</sequence>
<dbReference type="Proteomes" id="UP000784294">
    <property type="component" value="Unassembled WGS sequence"/>
</dbReference>
<dbReference type="PROSITE" id="PS01121">
    <property type="entry name" value="CASPASE_HIS"/>
    <property type="match status" value="1"/>
</dbReference>
<evidence type="ECO:0000313" key="5">
    <source>
        <dbReference type="Proteomes" id="UP000784294"/>
    </source>
</evidence>
<dbReference type="InterPro" id="IPR011600">
    <property type="entry name" value="Pept_C14_caspase"/>
</dbReference>
<feature type="compositionally biased region" description="Basic and acidic residues" evidence="2">
    <location>
        <begin position="1"/>
        <end position="14"/>
    </location>
</feature>
<evidence type="ECO:0000259" key="3">
    <source>
        <dbReference type="PROSITE" id="PS50208"/>
    </source>
</evidence>
<feature type="compositionally biased region" description="Polar residues" evidence="2">
    <location>
        <begin position="22"/>
        <end position="39"/>
    </location>
</feature>